<dbReference type="Pfam" id="PF00579">
    <property type="entry name" value="tRNA-synt_1b"/>
    <property type="match status" value="2"/>
</dbReference>
<evidence type="ECO:0000256" key="7">
    <source>
        <dbReference type="ARBA" id="ARBA00022917"/>
    </source>
</evidence>
<dbReference type="GO" id="GO:0006436">
    <property type="term" value="P:tryptophanyl-tRNA aminoacylation"/>
    <property type="evidence" value="ECO:0007669"/>
    <property type="project" value="InterPro"/>
</dbReference>
<comment type="caution">
    <text evidence="12">The sequence shown here is derived from an EMBL/GenBank/DDBJ whole genome shotgun (WGS) entry which is preliminary data.</text>
</comment>
<evidence type="ECO:0000256" key="2">
    <source>
        <dbReference type="ARBA" id="ARBA00013161"/>
    </source>
</evidence>
<dbReference type="Proteomes" id="UP000008553">
    <property type="component" value="Unassembled WGS sequence"/>
</dbReference>
<dbReference type="AlphaFoldDB" id="Q7RB96"/>
<dbReference type="SUPFAM" id="SSF55186">
    <property type="entry name" value="ThrRS/AlaRS common domain"/>
    <property type="match status" value="1"/>
</dbReference>
<proteinExistence type="inferred from homology"/>
<dbReference type="EMBL" id="AABL01002091">
    <property type="protein sequence ID" value="EAA18430.1"/>
    <property type="molecule type" value="Genomic_DNA"/>
</dbReference>
<dbReference type="SUPFAM" id="SSF52374">
    <property type="entry name" value="Nucleotidylyl transferase"/>
    <property type="match status" value="1"/>
</dbReference>
<reference evidence="12 13" key="1">
    <citation type="journal article" date="2002" name="Nature">
        <title>Genome sequence and comparative analysis of the model rodent malaria parasite Plasmodium yoelii yoelii.</title>
        <authorList>
            <person name="Carlton J.M."/>
            <person name="Angiuoli S.V."/>
            <person name="Suh B.B."/>
            <person name="Kooij T.W."/>
            <person name="Pertea M."/>
            <person name="Silva J.C."/>
            <person name="Ermolaeva M.D."/>
            <person name="Allen J.E."/>
            <person name="Selengut J.D."/>
            <person name="Koo H.L."/>
            <person name="Peterson J.D."/>
            <person name="Pop M."/>
            <person name="Kosack D.S."/>
            <person name="Shumway M.F."/>
            <person name="Bidwell S.L."/>
            <person name="Shallom S.J."/>
            <person name="van Aken S.E."/>
            <person name="Riedmuller S.B."/>
            <person name="Feldblyum T.V."/>
            <person name="Cho J.K."/>
            <person name="Quackenbush J."/>
            <person name="Sedegah M."/>
            <person name="Shoaibi A."/>
            <person name="Cummings L.M."/>
            <person name="Florens L."/>
            <person name="Yates J.R."/>
            <person name="Raine J.D."/>
            <person name="Sinden R.E."/>
            <person name="Harris M.A."/>
            <person name="Cunningham D.A."/>
            <person name="Preiser P.R."/>
            <person name="Bergman L.W."/>
            <person name="Vaidya A.B."/>
            <person name="van Lin L.H."/>
            <person name="Janse C.J."/>
            <person name="Waters A.P."/>
            <person name="Smith H.O."/>
            <person name="White O.R."/>
            <person name="Salzberg S.L."/>
            <person name="Venter J.C."/>
            <person name="Fraser C.M."/>
            <person name="Hoffman S.L."/>
            <person name="Gardner M.J."/>
            <person name="Carucci D.J."/>
        </authorList>
    </citation>
    <scope>NUCLEOTIDE SEQUENCE [LARGE SCALE GENOMIC DNA]</scope>
    <source>
        <strain evidence="12 13">17XNL</strain>
    </source>
</reference>
<evidence type="ECO:0000256" key="5">
    <source>
        <dbReference type="ARBA" id="ARBA00022741"/>
    </source>
</evidence>
<dbReference type="PaxDb" id="73239-Q7RB96"/>
<dbReference type="InterPro" id="IPR018163">
    <property type="entry name" value="Thr/Ala-tRNA-synth_IIc_edit"/>
</dbReference>
<evidence type="ECO:0000256" key="3">
    <source>
        <dbReference type="ARBA" id="ARBA00022490"/>
    </source>
</evidence>
<dbReference type="InterPro" id="IPR002306">
    <property type="entry name" value="Trp-tRNA-ligase"/>
</dbReference>
<evidence type="ECO:0000256" key="1">
    <source>
        <dbReference type="ARBA" id="ARBA00005594"/>
    </source>
</evidence>
<name>Q7RB96_PLAYO</name>
<comment type="catalytic activity">
    <reaction evidence="10">
        <text>tRNA(Trp) + L-tryptophan + ATP = L-tryptophyl-tRNA(Trp) + AMP + diphosphate + H(+)</text>
        <dbReference type="Rhea" id="RHEA:24080"/>
        <dbReference type="Rhea" id="RHEA-COMP:9671"/>
        <dbReference type="Rhea" id="RHEA-COMP:9705"/>
        <dbReference type="ChEBI" id="CHEBI:15378"/>
        <dbReference type="ChEBI" id="CHEBI:30616"/>
        <dbReference type="ChEBI" id="CHEBI:33019"/>
        <dbReference type="ChEBI" id="CHEBI:57912"/>
        <dbReference type="ChEBI" id="CHEBI:78442"/>
        <dbReference type="ChEBI" id="CHEBI:78535"/>
        <dbReference type="ChEBI" id="CHEBI:456215"/>
        <dbReference type="EC" id="6.1.1.2"/>
    </reaction>
</comment>
<dbReference type="Gene3D" id="3.40.50.620">
    <property type="entry name" value="HUPs"/>
    <property type="match status" value="1"/>
</dbReference>
<evidence type="ECO:0000256" key="9">
    <source>
        <dbReference type="ARBA" id="ARBA00030268"/>
    </source>
</evidence>
<evidence type="ECO:0000313" key="13">
    <source>
        <dbReference type="Proteomes" id="UP000008553"/>
    </source>
</evidence>
<dbReference type="FunCoup" id="Q7RB96">
    <property type="interactions" value="479"/>
</dbReference>
<protein>
    <recommendedName>
        <fullName evidence="2">tryptophan--tRNA ligase</fullName>
        <ecNumber evidence="2">6.1.1.2</ecNumber>
    </recommendedName>
    <alternativeName>
        <fullName evidence="9">Tryptophanyl-tRNA synthetase</fullName>
    </alternativeName>
</protein>
<keyword evidence="8" id="KW-0030">Aminoacyl-tRNA synthetase</keyword>
<dbReference type="InParanoid" id="Q7RB96"/>
<evidence type="ECO:0000256" key="6">
    <source>
        <dbReference type="ARBA" id="ARBA00022840"/>
    </source>
</evidence>
<dbReference type="GO" id="GO:0004830">
    <property type="term" value="F:tryptophan-tRNA ligase activity"/>
    <property type="evidence" value="ECO:0007669"/>
    <property type="project" value="UniProtKB-EC"/>
</dbReference>
<keyword evidence="7" id="KW-0648">Protein biosynthesis</keyword>
<keyword evidence="5" id="KW-0547">Nucleotide-binding</keyword>
<feature type="region of interest" description="Disordered" evidence="11">
    <location>
        <begin position="530"/>
        <end position="569"/>
    </location>
</feature>
<feature type="compositionally biased region" description="Polar residues" evidence="11">
    <location>
        <begin position="542"/>
        <end position="553"/>
    </location>
</feature>
<dbReference type="CDD" id="cd00806">
    <property type="entry name" value="TrpRS_core"/>
    <property type="match status" value="1"/>
</dbReference>
<dbReference type="FunFam" id="3.40.50.620:FF:000138">
    <property type="entry name" value="Tryptophan--tRNA ligase"/>
    <property type="match status" value="1"/>
</dbReference>
<dbReference type="Gene3D" id="1.10.240.10">
    <property type="entry name" value="Tyrosyl-Transfer RNA Synthetase"/>
    <property type="match status" value="1"/>
</dbReference>
<keyword evidence="3" id="KW-0963">Cytoplasm</keyword>
<comment type="similarity">
    <text evidence="1">Belongs to the class-I aminoacyl-tRNA synthetase family.</text>
</comment>
<evidence type="ECO:0000256" key="11">
    <source>
        <dbReference type="SAM" id="MobiDB-lite"/>
    </source>
</evidence>
<dbReference type="PRINTS" id="PR01039">
    <property type="entry name" value="TRNASYNTHTRP"/>
</dbReference>
<evidence type="ECO:0000256" key="8">
    <source>
        <dbReference type="ARBA" id="ARBA00023146"/>
    </source>
</evidence>
<dbReference type="GO" id="GO:0005737">
    <property type="term" value="C:cytoplasm"/>
    <property type="evidence" value="ECO:0007669"/>
    <property type="project" value="TreeGrafter"/>
</dbReference>
<dbReference type="Gene3D" id="3.30.54.20">
    <property type="match status" value="1"/>
</dbReference>
<dbReference type="PANTHER" id="PTHR10055:SF1">
    <property type="entry name" value="TRYPTOPHAN--TRNA LIGASE, CYTOPLASMIC"/>
    <property type="match status" value="1"/>
</dbReference>
<dbReference type="FunFam" id="1.10.240.10:FF:000007">
    <property type="entry name" value="Tryptophan--tRNA ligase"/>
    <property type="match status" value="1"/>
</dbReference>
<organism evidence="12 13">
    <name type="scientific">Plasmodium yoelii yoelii</name>
    <dbReference type="NCBI Taxonomy" id="73239"/>
    <lineage>
        <taxon>Eukaryota</taxon>
        <taxon>Sar</taxon>
        <taxon>Alveolata</taxon>
        <taxon>Apicomplexa</taxon>
        <taxon>Aconoidasida</taxon>
        <taxon>Haemosporida</taxon>
        <taxon>Plasmodiidae</taxon>
        <taxon>Plasmodium</taxon>
        <taxon>Plasmodium (Vinckeia)</taxon>
    </lineage>
</organism>
<evidence type="ECO:0000256" key="4">
    <source>
        <dbReference type="ARBA" id="ARBA00022598"/>
    </source>
</evidence>
<sequence length="687" mass="79202">MEKLKTIYVDSALSIIKGALCVILQIPTSRTTESVKKKVIIIMPRNICNIMNNLGHAENQNFIGVLTVNSIKSEPTISQYDDIKKLVKNKVLENAPFYNYQIERSFADKFYGDCIYDNFGVPKNINEINLIILEEWNINCNRNRILKHTGLIKNIEINNFKYINNKESLEVHFSVNPMYTFEELSTLYKNEKSLYNFLLCPIRKVRTNNADTITDNYSQNGNNLNRAENGEYAENNEEYIYINIEDLLEKNKVLPPSGVENIGYERSNEVTPWNVNIQGDGIDYNKLIKQFGCSKIKEEHIKRIEMLTKKKAHHFIRRNIFFSHRDLDFLLNYYEKNKSFYIYTGRGPSSLSMHLGHLIPFYFCKYLQDAFNVPLIIQISDDEKFLFNKNYSLDYINKLSKENVKDIIAVGLNPELTFIFKNTQYVHNLYNTVLSIHKKTTLNQSMNIFGFDHSDNIGKISYPSFQIAPCFSQCFPNFLPQNLPCLVPQGIDQDPYFRLSRDIAVKLALHKPVVIHSIFMPSLLGVNTKMSSTKKKSEKTDGQNNESVVSGESNTKDGGNKTGSNEHNNSVIFLTDTPEQIKNKINKYAFSGGGATIQEHREKGGNLDKDISYQYLRYLLDDDDKLNEIGEKYKSGELLSGEIKKILIDVVVDLIQTHKKKRDSLTDDQIDYFFNPNKPGLMKFKNL</sequence>
<dbReference type="EC" id="6.1.1.2" evidence="2"/>
<dbReference type="InterPro" id="IPR002305">
    <property type="entry name" value="aa-tRNA-synth_Ic"/>
</dbReference>
<keyword evidence="13" id="KW-1185">Reference proteome</keyword>
<dbReference type="InterPro" id="IPR014729">
    <property type="entry name" value="Rossmann-like_a/b/a_fold"/>
</dbReference>
<dbReference type="PANTHER" id="PTHR10055">
    <property type="entry name" value="TRYPTOPHANYL-TRNA SYNTHETASE"/>
    <property type="match status" value="1"/>
</dbReference>
<accession>Q7RB96</accession>
<keyword evidence="6" id="KW-0067">ATP-binding</keyword>
<gene>
    <name evidence="12" type="ORF">PY06252</name>
</gene>
<feature type="compositionally biased region" description="Polar residues" evidence="11">
    <location>
        <begin position="560"/>
        <end position="569"/>
    </location>
</feature>
<dbReference type="GO" id="GO:0005524">
    <property type="term" value="F:ATP binding"/>
    <property type="evidence" value="ECO:0007669"/>
    <property type="project" value="UniProtKB-KW"/>
</dbReference>
<keyword evidence="4" id="KW-0436">Ligase</keyword>
<evidence type="ECO:0000313" key="12">
    <source>
        <dbReference type="EMBL" id="EAA18430.1"/>
    </source>
</evidence>
<dbReference type="STRING" id="73239.Q7RB96"/>
<evidence type="ECO:0000256" key="10">
    <source>
        <dbReference type="ARBA" id="ARBA00049929"/>
    </source>
</evidence>